<dbReference type="InterPro" id="IPR007788">
    <property type="entry name" value="QCT"/>
</dbReference>
<proteinExistence type="predicted"/>
<gene>
    <name evidence="1" type="ORF">KFK14_02500</name>
</gene>
<reference evidence="1" key="1">
    <citation type="submission" date="2021-04" db="EMBL/GenBank/DDBJ databases">
        <title>Isolation of p-tert-butylphenol degrading bacteria Sphingobium phenoxybenzoativorans Tas13 from active sludge.</title>
        <authorList>
            <person name="Li Y."/>
        </authorList>
    </citation>
    <scope>NUCLEOTIDE SEQUENCE</scope>
    <source>
        <strain evidence="1">Tas13</strain>
    </source>
</reference>
<dbReference type="KEGG" id="spph:KFK14_02500"/>
<evidence type="ECO:0000313" key="2">
    <source>
        <dbReference type="Proteomes" id="UP000681425"/>
    </source>
</evidence>
<dbReference type="AlphaFoldDB" id="A0A975Q1W3"/>
<protein>
    <submittedName>
        <fullName evidence="1">Glutaminyl-peptide cyclotransferase</fullName>
    </submittedName>
</protein>
<dbReference type="PANTHER" id="PTHR31270:SF1">
    <property type="entry name" value="GLUTAMINYL-PEPTIDE CYCLOTRANSFERASE"/>
    <property type="match status" value="1"/>
</dbReference>
<dbReference type="GO" id="GO:0016603">
    <property type="term" value="F:glutaminyl-peptide cyclotransferase activity"/>
    <property type="evidence" value="ECO:0007669"/>
    <property type="project" value="InterPro"/>
</dbReference>
<dbReference type="PANTHER" id="PTHR31270">
    <property type="entry name" value="GLUTAMINYL-PEPTIDE CYCLOTRANSFERASE"/>
    <property type="match status" value="1"/>
</dbReference>
<dbReference type="Pfam" id="PF05096">
    <property type="entry name" value="Glu_cyclase_2"/>
    <property type="match status" value="1"/>
</dbReference>
<sequence>MIFGLTTNPRSFRAKSRNICARLLDYARSERKWALLAGISLALLSLPAQADTPWKLVKTYPHDPTAFTEGLFFRDGTLYESTGQPGKSDIRQVRMKDGKVLRRVALPPQYFGEGIVDWGDTIVSLTWRHRQGFVWKLDDFTRLSSFSYEGEGWGLTREPRWIIMSDGTYKLRFLNPETLEEVRRITVTWDGKPVPLLNELEWVKGEILANVWYDKRIARIDPGTGAVIDWIDLSPLVAKIKATDPDAVLNGIAYDAEKDRLFVTGKYWSKLFEIKLER</sequence>
<dbReference type="EMBL" id="CP073910">
    <property type="protein sequence ID" value="QUT06370.1"/>
    <property type="molecule type" value="Genomic_DNA"/>
</dbReference>
<dbReference type="InterPro" id="IPR011044">
    <property type="entry name" value="Quino_amine_DH_bsu"/>
</dbReference>
<organism evidence="1 2">
    <name type="scientific">Sphingobium phenoxybenzoativorans</name>
    <dbReference type="NCBI Taxonomy" id="1592790"/>
    <lineage>
        <taxon>Bacteria</taxon>
        <taxon>Pseudomonadati</taxon>
        <taxon>Pseudomonadota</taxon>
        <taxon>Alphaproteobacteria</taxon>
        <taxon>Sphingomonadales</taxon>
        <taxon>Sphingomonadaceae</taxon>
        <taxon>Sphingobium</taxon>
    </lineage>
</organism>
<dbReference type="Proteomes" id="UP000681425">
    <property type="component" value="Chromosome"/>
</dbReference>
<name>A0A975Q1W3_9SPHN</name>
<accession>A0A975Q1W3</accession>
<dbReference type="SUPFAM" id="SSF50969">
    <property type="entry name" value="YVTN repeat-like/Quinoprotein amine dehydrogenase"/>
    <property type="match status" value="1"/>
</dbReference>
<evidence type="ECO:0000313" key="1">
    <source>
        <dbReference type="EMBL" id="QUT06370.1"/>
    </source>
</evidence>
<keyword evidence="2" id="KW-1185">Reference proteome</keyword>